<evidence type="ECO:0000313" key="2">
    <source>
        <dbReference type="Proteomes" id="UP000596661"/>
    </source>
</evidence>
<dbReference type="Proteomes" id="UP000596661">
    <property type="component" value="Chromosome 6"/>
</dbReference>
<reference evidence="1" key="1">
    <citation type="submission" date="2018-11" db="EMBL/GenBank/DDBJ databases">
        <authorList>
            <person name="Grassa J C."/>
        </authorList>
    </citation>
    <scope>NUCLEOTIDE SEQUENCE [LARGE SCALE GENOMIC DNA]</scope>
</reference>
<dbReference type="EnsemblPlants" id="evm.model.06.1182">
    <property type="protein sequence ID" value="cds.evm.model.06.1182"/>
    <property type="gene ID" value="evm.TU.06.1182"/>
</dbReference>
<dbReference type="EMBL" id="UZAU01000597">
    <property type="status" value="NOT_ANNOTATED_CDS"/>
    <property type="molecule type" value="Genomic_DNA"/>
</dbReference>
<protein>
    <submittedName>
        <fullName evidence="1">Uncharacterized protein</fullName>
    </submittedName>
</protein>
<keyword evidence="2" id="KW-1185">Reference proteome</keyword>
<reference evidence="1" key="2">
    <citation type="submission" date="2021-03" db="UniProtKB">
        <authorList>
            <consortium name="EnsemblPlants"/>
        </authorList>
    </citation>
    <scope>IDENTIFICATION</scope>
</reference>
<proteinExistence type="predicted"/>
<dbReference type="AlphaFoldDB" id="A0A803PTE7"/>
<name>A0A803PTE7_CANSA</name>
<sequence length="71" mass="8236">MFCRTWPFQALVRDGIPPTWLELITSAEVECTNDRAASAWLNDENVRQAIHAAMVHSTLRFELINKQMPFF</sequence>
<dbReference type="Gramene" id="evm.model.06.1182">
    <property type="protein sequence ID" value="cds.evm.model.06.1182"/>
    <property type="gene ID" value="evm.TU.06.1182"/>
</dbReference>
<accession>A0A803PTE7</accession>
<organism evidence="1 2">
    <name type="scientific">Cannabis sativa</name>
    <name type="common">Hemp</name>
    <name type="synonym">Marijuana</name>
    <dbReference type="NCBI Taxonomy" id="3483"/>
    <lineage>
        <taxon>Eukaryota</taxon>
        <taxon>Viridiplantae</taxon>
        <taxon>Streptophyta</taxon>
        <taxon>Embryophyta</taxon>
        <taxon>Tracheophyta</taxon>
        <taxon>Spermatophyta</taxon>
        <taxon>Magnoliopsida</taxon>
        <taxon>eudicotyledons</taxon>
        <taxon>Gunneridae</taxon>
        <taxon>Pentapetalae</taxon>
        <taxon>rosids</taxon>
        <taxon>fabids</taxon>
        <taxon>Rosales</taxon>
        <taxon>Cannabaceae</taxon>
        <taxon>Cannabis</taxon>
    </lineage>
</organism>
<evidence type="ECO:0000313" key="1">
    <source>
        <dbReference type="EnsemblPlants" id="cds.evm.model.06.1182"/>
    </source>
</evidence>